<feature type="non-terminal residue" evidence="1">
    <location>
        <position position="1"/>
    </location>
</feature>
<dbReference type="EMBL" id="LGGH01000100">
    <property type="protein sequence ID" value="KUK67424.1"/>
    <property type="molecule type" value="Genomic_DNA"/>
</dbReference>
<protein>
    <submittedName>
        <fullName evidence="1">Response regulator containing CheY-like receiver,AAA-type ATPase, and DNA-binding</fullName>
    </submittedName>
</protein>
<evidence type="ECO:0000313" key="1">
    <source>
        <dbReference type="EMBL" id="KUK67424.1"/>
    </source>
</evidence>
<dbReference type="GO" id="GO:0003677">
    <property type="term" value="F:DNA binding"/>
    <property type="evidence" value="ECO:0007669"/>
    <property type="project" value="UniProtKB-KW"/>
</dbReference>
<gene>
    <name evidence="1" type="ORF">XD86_0769</name>
</gene>
<sequence>LGNDINEIAREFGLTTRRIRDLLAELNSSARTLALDDDDE</sequence>
<name>A0A101GZL1_9BACT</name>
<comment type="caution">
    <text evidence="1">The sequence shown here is derived from an EMBL/GenBank/DDBJ whole genome shotgun (WGS) entry which is preliminary data.</text>
</comment>
<keyword evidence="1" id="KW-0238">DNA-binding</keyword>
<dbReference type="PATRIC" id="fig|1236046.6.peg.904"/>
<organism evidence="1 2">
    <name type="scientific">Mesotoga infera</name>
    <dbReference type="NCBI Taxonomy" id="1236046"/>
    <lineage>
        <taxon>Bacteria</taxon>
        <taxon>Thermotogati</taxon>
        <taxon>Thermotogota</taxon>
        <taxon>Thermotogae</taxon>
        <taxon>Kosmotogales</taxon>
        <taxon>Kosmotogaceae</taxon>
        <taxon>Mesotoga</taxon>
    </lineage>
</organism>
<proteinExistence type="predicted"/>
<reference evidence="2" key="1">
    <citation type="journal article" date="2015" name="MBio">
        <title>Genome-Resolved Metagenomic Analysis Reveals Roles for Candidate Phyla and Other Microbial Community Members in Biogeochemical Transformations in Oil Reservoirs.</title>
        <authorList>
            <person name="Hu P."/>
            <person name="Tom L."/>
            <person name="Singh A."/>
            <person name="Thomas B.C."/>
            <person name="Baker B.J."/>
            <person name="Piceno Y.M."/>
            <person name="Andersen G.L."/>
            <person name="Banfield J.F."/>
        </authorList>
    </citation>
    <scope>NUCLEOTIDE SEQUENCE [LARGE SCALE GENOMIC DNA]</scope>
</reference>
<dbReference type="AlphaFoldDB" id="A0A101GZL1"/>
<accession>A0A101GZL1</accession>
<evidence type="ECO:0000313" key="2">
    <source>
        <dbReference type="Proteomes" id="UP000054260"/>
    </source>
</evidence>
<dbReference type="Proteomes" id="UP000054260">
    <property type="component" value="Unassembled WGS sequence"/>
</dbReference>